<name>A0A8T0N4R7_PANVG</name>
<dbReference type="Proteomes" id="UP000823388">
    <property type="component" value="Chromosome 9N"/>
</dbReference>
<evidence type="ECO:0000313" key="2">
    <source>
        <dbReference type="EMBL" id="KAG2543089.1"/>
    </source>
</evidence>
<sequence length="97" mass="10485">TPATGHRCQAQAPREEQLRLPTTSPRLAPSCCSPPQSPSFRWIEVSPRVIVAKPRPRRSSSDFTLHDPSPQVNQEGINAPAACSNRTVASAATPSDR</sequence>
<accession>A0A8T0N4R7</accession>
<proteinExistence type="predicted"/>
<feature type="region of interest" description="Disordered" evidence="1">
    <location>
        <begin position="1"/>
        <end position="36"/>
    </location>
</feature>
<protein>
    <submittedName>
        <fullName evidence="2">Uncharacterized protein</fullName>
    </submittedName>
</protein>
<feature type="compositionally biased region" description="Polar residues" evidence="1">
    <location>
        <begin position="84"/>
        <end position="97"/>
    </location>
</feature>
<organism evidence="2 3">
    <name type="scientific">Panicum virgatum</name>
    <name type="common">Blackwell switchgrass</name>
    <dbReference type="NCBI Taxonomy" id="38727"/>
    <lineage>
        <taxon>Eukaryota</taxon>
        <taxon>Viridiplantae</taxon>
        <taxon>Streptophyta</taxon>
        <taxon>Embryophyta</taxon>
        <taxon>Tracheophyta</taxon>
        <taxon>Spermatophyta</taxon>
        <taxon>Magnoliopsida</taxon>
        <taxon>Liliopsida</taxon>
        <taxon>Poales</taxon>
        <taxon>Poaceae</taxon>
        <taxon>PACMAD clade</taxon>
        <taxon>Panicoideae</taxon>
        <taxon>Panicodae</taxon>
        <taxon>Paniceae</taxon>
        <taxon>Panicinae</taxon>
        <taxon>Panicum</taxon>
        <taxon>Panicum sect. Hiantes</taxon>
    </lineage>
</organism>
<feature type="non-terminal residue" evidence="2">
    <location>
        <position position="97"/>
    </location>
</feature>
<reference evidence="2" key="1">
    <citation type="submission" date="2020-05" db="EMBL/GenBank/DDBJ databases">
        <title>WGS assembly of Panicum virgatum.</title>
        <authorList>
            <person name="Lovell J.T."/>
            <person name="Jenkins J."/>
            <person name="Shu S."/>
            <person name="Juenger T.E."/>
            <person name="Schmutz J."/>
        </authorList>
    </citation>
    <scope>NUCLEOTIDE SEQUENCE</scope>
    <source>
        <strain evidence="2">AP13</strain>
    </source>
</reference>
<feature type="region of interest" description="Disordered" evidence="1">
    <location>
        <begin position="54"/>
        <end position="97"/>
    </location>
</feature>
<evidence type="ECO:0000256" key="1">
    <source>
        <dbReference type="SAM" id="MobiDB-lite"/>
    </source>
</evidence>
<gene>
    <name evidence="2" type="ORF">PVAP13_9NG726577</name>
</gene>
<dbReference type="AlphaFoldDB" id="A0A8T0N4R7"/>
<comment type="caution">
    <text evidence="2">The sequence shown here is derived from an EMBL/GenBank/DDBJ whole genome shotgun (WGS) entry which is preliminary data.</text>
</comment>
<dbReference type="EMBL" id="CM029054">
    <property type="protein sequence ID" value="KAG2543089.1"/>
    <property type="molecule type" value="Genomic_DNA"/>
</dbReference>
<evidence type="ECO:0000313" key="3">
    <source>
        <dbReference type="Proteomes" id="UP000823388"/>
    </source>
</evidence>
<keyword evidence="3" id="KW-1185">Reference proteome</keyword>
<feature type="non-terminal residue" evidence="2">
    <location>
        <position position="1"/>
    </location>
</feature>